<feature type="domain" description="Leucine-rich repeat-containing N-terminal plant-type" evidence="5">
    <location>
        <begin position="43"/>
        <end position="77"/>
    </location>
</feature>
<sequence length="634" mass="70305">MEAKEQRYFFVGLNMSSRIGVLTFIILLFFQICYVSALTNGIDATALQSIRNEWSKYPESWKGSDPCGSNWVGITCNKDRVVSISVGNLNLEGKLSGDISELSELQILDLSYNPGLSGPLPPNIGDLKKLRNLILVGCAFSGQIPQSIGSLKQLIYLSLNLNQFKGTIPASIGLLSNLYWFDIADNQIGGNIPISNGTSPGLDMLLETKHFHFGKNKLSGEIPEKLFSSNMTLIHMLFDGNQFTGKIPDSLSLVKSLAVLRLDRNKLSGDIPSSLNNLTNLNEMYLANNRLTGSLPNLASLNSLYTLDVSNNTLEFSVIPSWLSSLRSLSTLRMEGIQLEGPIPIFLFSPTELQTINLKRNGINETLDFGTNYSEQLEFVDLQSNDITHYRPTSSKHIQVLLANNPVCMELGNVPSYCSIVQHNSSFSTLPTNCAPCVLNRTPSPTCQCVYPITGTLFFRSPSFSGFFNSTNFLNLQQGMVEFFKKFGYPVDSVAIRNIREDTTDRQLLIDLLVFPLGKVSFNQTEMAILGFAFSNQTYKPPKIFGPYIFQANPYGYFSDIGGGSEVGRSKSLSTGGIIGIVFGAVVLLLELDLGYGFLFVVKKESRRTKEREMIELIINKSALQRLRQKPQYE</sequence>
<feature type="transmembrane region" description="Helical" evidence="4">
    <location>
        <begin position="578"/>
        <end position="602"/>
    </location>
</feature>
<dbReference type="Proteomes" id="UP000694864">
    <property type="component" value="Chromosome 14"/>
</dbReference>
<evidence type="ECO:0000256" key="2">
    <source>
        <dbReference type="ARBA" id="ARBA00022729"/>
    </source>
</evidence>
<dbReference type="PANTHER" id="PTHR48060:SF24">
    <property type="entry name" value="NON-SPECIFIC SERINE_THREONINE PROTEIN KINASE"/>
    <property type="match status" value="1"/>
</dbReference>
<gene>
    <name evidence="7" type="primary">LOC109128700</name>
</gene>
<dbReference type="SUPFAM" id="SSF52058">
    <property type="entry name" value="L domain-like"/>
    <property type="match status" value="1"/>
</dbReference>
<keyword evidence="4" id="KW-1133">Transmembrane helix</keyword>
<dbReference type="GeneID" id="109128700"/>
<dbReference type="SUPFAM" id="SSF52047">
    <property type="entry name" value="RNI-like"/>
    <property type="match status" value="1"/>
</dbReference>
<dbReference type="InterPro" id="IPR032675">
    <property type="entry name" value="LRR_dom_sf"/>
</dbReference>
<keyword evidence="4" id="KW-0812">Transmembrane</keyword>
<evidence type="ECO:0000313" key="7">
    <source>
        <dbReference type="RefSeq" id="XP_019091089.1"/>
    </source>
</evidence>
<reference evidence="7" key="2">
    <citation type="submission" date="2025-08" db="UniProtKB">
        <authorList>
            <consortium name="RefSeq"/>
        </authorList>
    </citation>
    <scope>IDENTIFICATION</scope>
    <source>
        <tissue evidence="7">Leaf</tissue>
    </source>
</reference>
<dbReference type="Pfam" id="PF08263">
    <property type="entry name" value="LRRNT_2"/>
    <property type="match status" value="1"/>
</dbReference>
<keyword evidence="6" id="KW-1185">Reference proteome</keyword>
<keyword evidence="3" id="KW-0677">Repeat</keyword>
<dbReference type="Gene3D" id="3.80.10.10">
    <property type="entry name" value="Ribonuclease Inhibitor"/>
    <property type="match status" value="2"/>
</dbReference>
<keyword evidence="2" id="KW-0732">Signal</keyword>
<protein>
    <submittedName>
        <fullName evidence="7">Probable leucine-rich repeat receptor-like protein kinase At5g49770</fullName>
    </submittedName>
</protein>
<evidence type="ECO:0000256" key="1">
    <source>
        <dbReference type="ARBA" id="ARBA00022614"/>
    </source>
</evidence>
<accession>A0ABM1QWF1</accession>
<keyword evidence="1" id="KW-0433">Leucine-rich repeat</keyword>
<evidence type="ECO:0000259" key="5">
    <source>
        <dbReference type="Pfam" id="PF08263"/>
    </source>
</evidence>
<organism evidence="6 7">
    <name type="scientific">Camelina sativa</name>
    <name type="common">False flax</name>
    <name type="synonym">Myagrum sativum</name>
    <dbReference type="NCBI Taxonomy" id="90675"/>
    <lineage>
        <taxon>Eukaryota</taxon>
        <taxon>Viridiplantae</taxon>
        <taxon>Streptophyta</taxon>
        <taxon>Embryophyta</taxon>
        <taxon>Tracheophyta</taxon>
        <taxon>Spermatophyta</taxon>
        <taxon>Magnoliopsida</taxon>
        <taxon>eudicotyledons</taxon>
        <taxon>Gunneridae</taxon>
        <taxon>Pentapetalae</taxon>
        <taxon>rosids</taxon>
        <taxon>malvids</taxon>
        <taxon>Brassicales</taxon>
        <taxon>Brassicaceae</taxon>
        <taxon>Camelineae</taxon>
        <taxon>Camelina</taxon>
    </lineage>
</organism>
<keyword evidence="4" id="KW-0472">Membrane</keyword>
<evidence type="ECO:0000256" key="4">
    <source>
        <dbReference type="SAM" id="Phobius"/>
    </source>
</evidence>
<dbReference type="PROSITE" id="PS51450">
    <property type="entry name" value="LRR"/>
    <property type="match status" value="1"/>
</dbReference>
<name>A0ABM1QWF1_CAMSA</name>
<dbReference type="InterPro" id="IPR053211">
    <property type="entry name" value="DNA_repair-toleration"/>
</dbReference>
<dbReference type="PANTHER" id="PTHR48060">
    <property type="entry name" value="DNA DAMAGE-REPAIR/TOLERATION PROTEIN DRT100"/>
    <property type="match status" value="1"/>
</dbReference>
<dbReference type="InterPro" id="IPR001611">
    <property type="entry name" value="Leu-rich_rpt"/>
</dbReference>
<evidence type="ECO:0000313" key="6">
    <source>
        <dbReference type="Proteomes" id="UP000694864"/>
    </source>
</evidence>
<dbReference type="RefSeq" id="XP_019091089.1">
    <property type="nucleotide sequence ID" value="XM_019235544.1"/>
</dbReference>
<proteinExistence type="predicted"/>
<evidence type="ECO:0000256" key="3">
    <source>
        <dbReference type="ARBA" id="ARBA00022737"/>
    </source>
</evidence>
<reference evidence="6" key="1">
    <citation type="journal article" date="2014" name="Nat. Commun.">
        <title>The emerging biofuel crop Camelina sativa retains a highly undifferentiated hexaploid genome structure.</title>
        <authorList>
            <person name="Kagale S."/>
            <person name="Koh C."/>
            <person name="Nixon J."/>
            <person name="Bollina V."/>
            <person name="Clarke W.E."/>
            <person name="Tuteja R."/>
            <person name="Spillane C."/>
            <person name="Robinson S.J."/>
            <person name="Links M.G."/>
            <person name="Clarke C."/>
            <person name="Higgins E.E."/>
            <person name="Huebert T."/>
            <person name="Sharpe A.G."/>
            <person name="Parkin I.A."/>
        </authorList>
    </citation>
    <scope>NUCLEOTIDE SEQUENCE [LARGE SCALE GENOMIC DNA]</scope>
    <source>
        <strain evidence="6">cv. DH55</strain>
    </source>
</reference>
<dbReference type="InterPro" id="IPR013210">
    <property type="entry name" value="LRR_N_plant-typ"/>
</dbReference>
<dbReference type="Pfam" id="PF00560">
    <property type="entry name" value="LRR_1"/>
    <property type="match status" value="3"/>
</dbReference>